<dbReference type="Gene3D" id="1.10.1740.10">
    <property type="match status" value="1"/>
</dbReference>
<evidence type="ECO:0000256" key="1">
    <source>
        <dbReference type="ARBA" id="ARBA00023015"/>
    </source>
</evidence>
<evidence type="ECO:0000256" key="3">
    <source>
        <dbReference type="ARBA" id="ARBA00023125"/>
    </source>
</evidence>
<dbReference type="PANTHER" id="PTHR43133:SF8">
    <property type="entry name" value="RNA POLYMERASE SIGMA FACTOR HI_1459-RELATED"/>
    <property type="match status" value="1"/>
</dbReference>
<evidence type="ECO:0000256" key="5">
    <source>
        <dbReference type="SAM" id="Phobius"/>
    </source>
</evidence>
<keyword evidence="5" id="KW-0472">Membrane</keyword>
<dbReference type="PANTHER" id="PTHR43133">
    <property type="entry name" value="RNA POLYMERASE ECF-TYPE SIGMA FACTO"/>
    <property type="match status" value="1"/>
</dbReference>
<name>A0A075NZB1_9ALTE</name>
<keyword evidence="8" id="KW-1185">Reference proteome</keyword>
<keyword evidence="3" id="KW-0238">DNA-binding</keyword>
<keyword evidence="4" id="KW-0804">Transcription</keyword>
<dbReference type="GO" id="GO:0016987">
    <property type="term" value="F:sigma factor activity"/>
    <property type="evidence" value="ECO:0007669"/>
    <property type="project" value="UniProtKB-KW"/>
</dbReference>
<dbReference type="InterPro" id="IPR014284">
    <property type="entry name" value="RNA_pol_sigma-70_dom"/>
</dbReference>
<dbReference type="GO" id="GO:0003677">
    <property type="term" value="F:DNA binding"/>
    <property type="evidence" value="ECO:0007669"/>
    <property type="project" value="UniProtKB-KW"/>
</dbReference>
<sequence>MFSKAQGETLVSPDVLLERIRNGDKQAEEALVSQYWRGLHYIVNRQTSDAELAADIAQDAFVVVITKARKGEIENAAAIASFIRNVAGNLLIANYRKEARRKTDSNDQVDHLFEHLQPEHAEKLCQEKLVAVVAQVLDELPTKRDRDLLYRFFVYGQAKTVICEELQLTDAHFDRVLYRARNRLKQILQMRFGIDSSKFSLGLFLSIVLSFTVFDVTSPTVFFHQQVRDIRSTQHLVSMSEIQRPRSKWANKRWEPPTSSSGVDG</sequence>
<dbReference type="EMBL" id="CP008849">
    <property type="protein sequence ID" value="AIF99989.1"/>
    <property type="molecule type" value="Genomic_DNA"/>
</dbReference>
<dbReference type="NCBIfam" id="TIGR02937">
    <property type="entry name" value="sigma70-ECF"/>
    <property type="match status" value="1"/>
</dbReference>
<feature type="transmembrane region" description="Helical" evidence="5">
    <location>
        <begin position="199"/>
        <end position="223"/>
    </location>
</feature>
<protein>
    <recommendedName>
        <fullName evidence="6">RNA polymerase sigma-70 region 2 domain-containing protein</fullName>
    </recommendedName>
</protein>
<gene>
    <name evidence="7" type="ORF">EP13_15590</name>
</gene>
<evidence type="ECO:0000313" key="7">
    <source>
        <dbReference type="EMBL" id="AIF99989.1"/>
    </source>
</evidence>
<dbReference type="Proteomes" id="UP000056090">
    <property type="component" value="Chromosome"/>
</dbReference>
<proteinExistence type="predicted"/>
<dbReference type="GeneID" id="78256310"/>
<organism evidence="7 8">
    <name type="scientific">Alteromonas australica</name>
    <dbReference type="NCBI Taxonomy" id="589873"/>
    <lineage>
        <taxon>Bacteria</taxon>
        <taxon>Pseudomonadati</taxon>
        <taxon>Pseudomonadota</taxon>
        <taxon>Gammaproteobacteria</taxon>
        <taxon>Alteromonadales</taxon>
        <taxon>Alteromonadaceae</taxon>
        <taxon>Alteromonas/Salinimonas group</taxon>
        <taxon>Alteromonas</taxon>
    </lineage>
</organism>
<dbReference type="AlphaFoldDB" id="A0A075NZB1"/>
<dbReference type="InterPro" id="IPR039425">
    <property type="entry name" value="RNA_pol_sigma-70-like"/>
</dbReference>
<dbReference type="InterPro" id="IPR007627">
    <property type="entry name" value="RNA_pol_sigma70_r2"/>
</dbReference>
<dbReference type="Pfam" id="PF04542">
    <property type="entry name" value="Sigma70_r2"/>
    <property type="match status" value="1"/>
</dbReference>
<keyword evidence="5" id="KW-0812">Transmembrane</keyword>
<dbReference type="eggNOG" id="COG1595">
    <property type="taxonomic scope" value="Bacteria"/>
</dbReference>
<evidence type="ECO:0000259" key="6">
    <source>
        <dbReference type="Pfam" id="PF04542"/>
    </source>
</evidence>
<accession>A0A075NZB1</accession>
<evidence type="ECO:0000313" key="8">
    <source>
        <dbReference type="Proteomes" id="UP000056090"/>
    </source>
</evidence>
<keyword evidence="5" id="KW-1133">Transmembrane helix</keyword>
<dbReference type="GO" id="GO:0006352">
    <property type="term" value="P:DNA-templated transcription initiation"/>
    <property type="evidence" value="ECO:0007669"/>
    <property type="project" value="InterPro"/>
</dbReference>
<keyword evidence="2" id="KW-0731">Sigma factor</keyword>
<reference evidence="7 8" key="1">
    <citation type="submission" date="2014-06" db="EMBL/GenBank/DDBJ databases">
        <title>Genomes of Alteromonas australica, a world apart.</title>
        <authorList>
            <person name="Gonzaga A."/>
            <person name="Lopez-Perez M."/>
            <person name="Rodriguez-Valera F."/>
        </authorList>
    </citation>
    <scope>NUCLEOTIDE SEQUENCE [LARGE SCALE GENOMIC DNA]</scope>
    <source>
        <strain evidence="7 8">H 17</strain>
    </source>
</reference>
<feature type="domain" description="RNA polymerase sigma-70 region 2" evidence="6">
    <location>
        <begin position="31"/>
        <end position="101"/>
    </location>
</feature>
<keyword evidence="1" id="KW-0805">Transcription regulation</keyword>
<dbReference type="RefSeq" id="WP_044058028.1">
    <property type="nucleotide sequence ID" value="NZ_CBCSKJ010000002.1"/>
</dbReference>
<dbReference type="SUPFAM" id="SSF88946">
    <property type="entry name" value="Sigma2 domain of RNA polymerase sigma factors"/>
    <property type="match status" value="1"/>
</dbReference>
<evidence type="ECO:0000256" key="4">
    <source>
        <dbReference type="ARBA" id="ARBA00023163"/>
    </source>
</evidence>
<dbReference type="InterPro" id="IPR013325">
    <property type="entry name" value="RNA_pol_sigma_r2"/>
</dbReference>
<evidence type="ECO:0000256" key="2">
    <source>
        <dbReference type="ARBA" id="ARBA00023082"/>
    </source>
</evidence>
<dbReference type="KEGG" id="aal:EP13_15590"/>